<keyword evidence="5" id="KW-0540">Nuclease</keyword>
<accession>A0ABS8N8T9</accession>
<dbReference type="Pfam" id="PF01420">
    <property type="entry name" value="Methylase_S"/>
    <property type="match status" value="1"/>
</dbReference>
<dbReference type="InterPro" id="IPR052021">
    <property type="entry name" value="Type-I_RS_S_subunit"/>
</dbReference>
<dbReference type="SUPFAM" id="SSF116734">
    <property type="entry name" value="DNA methylase specificity domain"/>
    <property type="match status" value="1"/>
</dbReference>
<comment type="caution">
    <text evidence="5">The sequence shown here is derived from an EMBL/GenBank/DDBJ whole genome shotgun (WGS) entry which is preliminary data.</text>
</comment>
<evidence type="ECO:0000313" key="6">
    <source>
        <dbReference type="Proteomes" id="UP001165422"/>
    </source>
</evidence>
<reference evidence="5" key="1">
    <citation type="submission" date="2021-11" db="EMBL/GenBank/DDBJ databases">
        <authorList>
            <person name="Qingchun L."/>
            <person name="Dong Z."/>
            <person name="Zongwei Q."/>
            <person name="Jia Z."/>
            <person name="Duotao L."/>
        </authorList>
    </citation>
    <scope>NUCLEOTIDE SEQUENCE</scope>
    <source>
        <strain evidence="5">WLY-B-L2</strain>
    </source>
</reference>
<keyword evidence="6" id="KW-1185">Reference proteome</keyword>
<keyword evidence="5" id="KW-0255">Endonuclease</keyword>
<dbReference type="InterPro" id="IPR044946">
    <property type="entry name" value="Restrct_endonuc_typeI_TRD_sf"/>
</dbReference>
<dbReference type="GO" id="GO:0004519">
    <property type="term" value="F:endonuclease activity"/>
    <property type="evidence" value="ECO:0007669"/>
    <property type="project" value="UniProtKB-KW"/>
</dbReference>
<dbReference type="EC" id="3.1.21.-" evidence="5"/>
<dbReference type="InterPro" id="IPR000055">
    <property type="entry name" value="Restrct_endonuc_typeI_TRD"/>
</dbReference>
<keyword evidence="2" id="KW-0680">Restriction system</keyword>
<evidence type="ECO:0000313" key="5">
    <source>
        <dbReference type="EMBL" id="MCC9296228.1"/>
    </source>
</evidence>
<dbReference type="Gene3D" id="3.90.220.20">
    <property type="entry name" value="DNA methylase specificity domains"/>
    <property type="match status" value="1"/>
</dbReference>
<dbReference type="Proteomes" id="UP001165422">
    <property type="component" value="Unassembled WGS sequence"/>
</dbReference>
<sequence>MNNYNWETVKLKNICILKSGGTPTRNKPEYFEGNIPWITTVALGKDFIGKNDAIEFITQEAIDNSATKLIQRGALLFGMRIGIGKVSINIVPMCTNQDIMAITEIDTAKYNLIFLKNAIEAYSKYFNSQKRGATIQGIKSEMLKNINIPIVKFKLQNQFADFVKQVDKLKFEMEKSLKNGL</sequence>
<evidence type="ECO:0000256" key="2">
    <source>
        <dbReference type="ARBA" id="ARBA00022747"/>
    </source>
</evidence>
<evidence type="ECO:0000256" key="1">
    <source>
        <dbReference type="ARBA" id="ARBA00010923"/>
    </source>
</evidence>
<evidence type="ECO:0000256" key="3">
    <source>
        <dbReference type="ARBA" id="ARBA00023125"/>
    </source>
</evidence>
<gene>
    <name evidence="5" type="ORF">LN736_15320</name>
</gene>
<dbReference type="PANTHER" id="PTHR30408">
    <property type="entry name" value="TYPE-1 RESTRICTION ENZYME ECOKI SPECIFICITY PROTEIN"/>
    <property type="match status" value="1"/>
</dbReference>
<organism evidence="5 6">
    <name type="scientific">Clostridium aromativorans</name>
    <dbReference type="NCBI Taxonomy" id="2836848"/>
    <lineage>
        <taxon>Bacteria</taxon>
        <taxon>Bacillati</taxon>
        <taxon>Bacillota</taxon>
        <taxon>Clostridia</taxon>
        <taxon>Eubacteriales</taxon>
        <taxon>Clostridiaceae</taxon>
        <taxon>Clostridium</taxon>
    </lineage>
</organism>
<dbReference type="GO" id="GO:0016787">
    <property type="term" value="F:hydrolase activity"/>
    <property type="evidence" value="ECO:0007669"/>
    <property type="project" value="UniProtKB-KW"/>
</dbReference>
<dbReference type="RefSeq" id="WP_229981909.1">
    <property type="nucleotide sequence ID" value="NZ_JAJJPB010000025.1"/>
</dbReference>
<keyword evidence="3" id="KW-0238">DNA-binding</keyword>
<protein>
    <submittedName>
        <fullName evidence="5">Restriction endonuclease subunit S</fullName>
        <ecNumber evidence="5">3.1.21.-</ecNumber>
    </submittedName>
</protein>
<dbReference type="PANTHER" id="PTHR30408:SF12">
    <property type="entry name" value="TYPE I RESTRICTION ENZYME MJAVIII SPECIFICITY SUBUNIT"/>
    <property type="match status" value="1"/>
</dbReference>
<proteinExistence type="inferred from homology"/>
<feature type="domain" description="Type I restriction modification DNA specificity" evidence="4">
    <location>
        <begin position="5"/>
        <end position="180"/>
    </location>
</feature>
<evidence type="ECO:0000259" key="4">
    <source>
        <dbReference type="Pfam" id="PF01420"/>
    </source>
</evidence>
<name>A0ABS8N8T9_9CLOT</name>
<dbReference type="EMBL" id="JAJJPB010000025">
    <property type="protein sequence ID" value="MCC9296228.1"/>
    <property type="molecule type" value="Genomic_DNA"/>
</dbReference>
<comment type="similarity">
    <text evidence="1">Belongs to the type-I restriction system S methylase family.</text>
</comment>
<keyword evidence="5" id="KW-0378">Hydrolase</keyword>